<dbReference type="PANTHER" id="PTHR11839">
    <property type="entry name" value="UDP/ADP-SUGAR PYROPHOSPHATASE"/>
    <property type="match status" value="1"/>
</dbReference>
<dbReference type="FunFam" id="3.90.79.10:FF:000024">
    <property type="entry name" value="ADP-ribose pyrophosphatase"/>
    <property type="match status" value="1"/>
</dbReference>
<proteinExistence type="predicted"/>
<evidence type="ECO:0000256" key="2">
    <source>
        <dbReference type="ARBA" id="ARBA00022801"/>
    </source>
</evidence>
<dbReference type="GO" id="GO:0016787">
    <property type="term" value="F:hydrolase activity"/>
    <property type="evidence" value="ECO:0007669"/>
    <property type="project" value="UniProtKB-KW"/>
</dbReference>
<evidence type="ECO:0000313" key="4">
    <source>
        <dbReference type="EMBL" id="HIV00369.1"/>
    </source>
</evidence>
<reference evidence="4" key="1">
    <citation type="submission" date="2020-10" db="EMBL/GenBank/DDBJ databases">
        <authorList>
            <person name="Gilroy R."/>
        </authorList>
    </citation>
    <scope>NUCLEOTIDE SEQUENCE</scope>
    <source>
        <strain evidence="4">23406</strain>
    </source>
</reference>
<dbReference type="GO" id="GO:0006753">
    <property type="term" value="P:nucleoside phosphate metabolic process"/>
    <property type="evidence" value="ECO:0007669"/>
    <property type="project" value="TreeGrafter"/>
</dbReference>
<dbReference type="InterPro" id="IPR000086">
    <property type="entry name" value="NUDIX_hydrolase_dom"/>
</dbReference>
<dbReference type="GO" id="GO:0019693">
    <property type="term" value="P:ribose phosphate metabolic process"/>
    <property type="evidence" value="ECO:0007669"/>
    <property type="project" value="TreeGrafter"/>
</dbReference>
<reference evidence="4" key="2">
    <citation type="journal article" date="2021" name="PeerJ">
        <title>Extensive microbial diversity within the chicken gut microbiome revealed by metagenomics and culture.</title>
        <authorList>
            <person name="Gilroy R."/>
            <person name="Ravi A."/>
            <person name="Getino M."/>
            <person name="Pursley I."/>
            <person name="Horton D.L."/>
            <person name="Alikhan N.F."/>
            <person name="Baker D."/>
            <person name="Gharbi K."/>
            <person name="Hall N."/>
            <person name="Watson M."/>
            <person name="Adriaenssens E.M."/>
            <person name="Foster-Nyarko E."/>
            <person name="Jarju S."/>
            <person name="Secka A."/>
            <person name="Antonio M."/>
            <person name="Oren A."/>
            <person name="Chaudhuri R.R."/>
            <person name="La Ragione R."/>
            <person name="Hildebrand F."/>
            <person name="Pallen M.J."/>
        </authorList>
    </citation>
    <scope>NUCLEOTIDE SEQUENCE</scope>
    <source>
        <strain evidence="4">23406</strain>
    </source>
</reference>
<evidence type="ECO:0000256" key="1">
    <source>
        <dbReference type="ARBA" id="ARBA00001946"/>
    </source>
</evidence>
<evidence type="ECO:0000313" key="5">
    <source>
        <dbReference type="Proteomes" id="UP000886891"/>
    </source>
</evidence>
<dbReference type="Proteomes" id="UP000886891">
    <property type="component" value="Unassembled WGS sequence"/>
</dbReference>
<sequence length="173" mass="19801">MDLTEQTVEKRYVYRGRIIKVRNDLARLPDGNPCQREVVEHTGGVAIIAEYQGKIALVRQYRYPYAETILEIPAGKLNPGEDPLACGKRELEEETGLTAKRWIDLGMVYPSPGYTDEKLYLYRAEELAEGNRHPDDDEFLDVVWMTPSELDAAVRSGEIKDAKTVIAYFRSYR</sequence>
<comment type="caution">
    <text evidence="4">The sequence shown here is derived from an EMBL/GenBank/DDBJ whole genome shotgun (WGS) entry which is preliminary data.</text>
</comment>
<keyword evidence="2 4" id="KW-0378">Hydrolase</keyword>
<dbReference type="PANTHER" id="PTHR11839:SF18">
    <property type="entry name" value="NUDIX HYDROLASE DOMAIN-CONTAINING PROTEIN"/>
    <property type="match status" value="1"/>
</dbReference>
<dbReference type="Gene3D" id="3.90.79.10">
    <property type="entry name" value="Nucleoside Triphosphate Pyrophosphohydrolase"/>
    <property type="match status" value="1"/>
</dbReference>
<dbReference type="PROSITE" id="PS51462">
    <property type="entry name" value="NUDIX"/>
    <property type="match status" value="1"/>
</dbReference>
<comment type="cofactor">
    <cofactor evidence="1">
        <name>Mg(2+)</name>
        <dbReference type="ChEBI" id="CHEBI:18420"/>
    </cofactor>
</comment>
<dbReference type="SUPFAM" id="SSF55811">
    <property type="entry name" value="Nudix"/>
    <property type="match status" value="1"/>
</dbReference>
<dbReference type="Pfam" id="PF00293">
    <property type="entry name" value="NUDIX"/>
    <property type="match status" value="1"/>
</dbReference>
<dbReference type="AlphaFoldDB" id="A0A9D1SXN5"/>
<name>A0A9D1SXN5_9FIRM</name>
<dbReference type="InterPro" id="IPR015797">
    <property type="entry name" value="NUDIX_hydrolase-like_dom_sf"/>
</dbReference>
<dbReference type="EMBL" id="DVOH01000034">
    <property type="protein sequence ID" value="HIV00369.1"/>
    <property type="molecule type" value="Genomic_DNA"/>
</dbReference>
<feature type="domain" description="Nudix hydrolase" evidence="3">
    <location>
        <begin position="38"/>
        <end position="167"/>
    </location>
</feature>
<dbReference type="GO" id="GO:0005829">
    <property type="term" value="C:cytosol"/>
    <property type="evidence" value="ECO:0007669"/>
    <property type="project" value="TreeGrafter"/>
</dbReference>
<organism evidence="4 5">
    <name type="scientific">Candidatus Stercoripulliclostridium merdipullorum</name>
    <dbReference type="NCBI Taxonomy" id="2840952"/>
    <lineage>
        <taxon>Bacteria</taxon>
        <taxon>Bacillati</taxon>
        <taxon>Bacillota</taxon>
        <taxon>Clostridia</taxon>
        <taxon>Eubacteriales</taxon>
        <taxon>Candidatus Stercoripulliclostridium</taxon>
    </lineage>
</organism>
<gene>
    <name evidence="4" type="ORF">IAB14_04585</name>
</gene>
<protein>
    <submittedName>
        <fullName evidence="4">NUDIX hydrolase</fullName>
    </submittedName>
</protein>
<accession>A0A9D1SXN5</accession>
<evidence type="ECO:0000259" key="3">
    <source>
        <dbReference type="PROSITE" id="PS51462"/>
    </source>
</evidence>